<evidence type="ECO:0000313" key="3">
    <source>
        <dbReference type="Proteomes" id="UP000214600"/>
    </source>
</evidence>
<dbReference type="AlphaFoldDB" id="A0A228J4H3"/>
<gene>
    <name evidence="2" type="ORF">CFB84_00430</name>
</gene>
<reference evidence="2 3" key="2">
    <citation type="submission" date="2017-08" db="EMBL/GenBank/DDBJ databases">
        <title>WGS of novel Burkholderia cepaca complex species.</title>
        <authorList>
            <person name="Lipuma J."/>
            <person name="Spilker T."/>
        </authorList>
    </citation>
    <scope>NUCLEOTIDE SEQUENCE [LARGE SCALE GENOMIC DNA]</scope>
    <source>
        <strain evidence="2 3">AU17325</strain>
    </source>
</reference>
<feature type="region of interest" description="Disordered" evidence="1">
    <location>
        <begin position="1"/>
        <end position="22"/>
    </location>
</feature>
<proteinExistence type="predicted"/>
<reference evidence="3" key="1">
    <citation type="submission" date="2017-06" db="EMBL/GenBank/DDBJ databases">
        <authorList>
            <person name="LiPuma J."/>
            <person name="Spilker T."/>
        </authorList>
    </citation>
    <scope>NUCLEOTIDE SEQUENCE [LARGE SCALE GENOMIC DNA]</scope>
    <source>
        <strain evidence="3">AU17325</strain>
    </source>
</reference>
<protein>
    <submittedName>
        <fullName evidence="2">Uncharacterized protein</fullName>
    </submittedName>
</protein>
<dbReference type="EMBL" id="NKFA01000001">
    <property type="protein sequence ID" value="OXI49701.1"/>
    <property type="molecule type" value="Genomic_DNA"/>
</dbReference>
<dbReference type="Proteomes" id="UP000214600">
    <property type="component" value="Unassembled WGS sequence"/>
</dbReference>
<evidence type="ECO:0000256" key="1">
    <source>
        <dbReference type="SAM" id="MobiDB-lite"/>
    </source>
</evidence>
<comment type="caution">
    <text evidence="2">The sequence shown here is derived from an EMBL/GenBank/DDBJ whole genome shotgun (WGS) entry which is preliminary data.</text>
</comment>
<name>A0A228J4H3_9BURK</name>
<evidence type="ECO:0000313" key="2">
    <source>
        <dbReference type="EMBL" id="OXI49701.1"/>
    </source>
</evidence>
<sequence length="62" mass="6127">MYRECCGETEDGNGRGAGGKVDASGALQAAPVVPGGMGAARQARHPADGMHDAICAAHAGFT</sequence>
<organism evidence="2 3">
    <name type="scientific">Burkholderia aenigmatica</name>
    <dbReference type="NCBI Taxonomy" id="2015348"/>
    <lineage>
        <taxon>Bacteria</taxon>
        <taxon>Pseudomonadati</taxon>
        <taxon>Pseudomonadota</taxon>
        <taxon>Betaproteobacteria</taxon>
        <taxon>Burkholderiales</taxon>
        <taxon>Burkholderiaceae</taxon>
        <taxon>Burkholderia</taxon>
        <taxon>Burkholderia cepacia complex</taxon>
    </lineage>
</organism>
<accession>A0A228J4H3</accession>